<evidence type="ECO:0000259" key="3">
    <source>
        <dbReference type="Pfam" id="PF08924"/>
    </source>
</evidence>
<name>A0A6I4W2R7_9ACTN</name>
<dbReference type="InterPro" id="IPR017853">
    <property type="entry name" value="GH"/>
</dbReference>
<dbReference type="InterPro" id="IPR015020">
    <property type="entry name" value="Rv2525c-like_Glyco_Hydro-like"/>
</dbReference>
<dbReference type="Pfam" id="PF08924">
    <property type="entry name" value="Rv2525c_GlyHyd-like"/>
    <property type="match status" value="1"/>
</dbReference>
<feature type="compositionally biased region" description="Gly residues" evidence="1">
    <location>
        <begin position="208"/>
        <end position="226"/>
    </location>
</feature>
<feature type="domain" description="Rv2525c-like glycoside hydrolase-like" evidence="3">
    <location>
        <begin position="261"/>
        <end position="462"/>
    </location>
</feature>
<reference evidence="4 5" key="1">
    <citation type="submission" date="2019-12" db="EMBL/GenBank/DDBJ databases">
        <title>Nocardia macrotermitis sp. nov. and Nocardia aurantia sp. nov., isolated from the gut of the fungus growing-termite Macrotermes natalensis.</title>
        <authorList>
            <person name="Christine B."/>
            <person name="Rene B."/>
        </authorList>
    </citation>
    <scope>NUCLEOTIDE SEQUENCE [LARGE SCALE GENOMIC DNA]</scope>
    <source>
        <strain evidence="4 5">DSM 102126</strain>
    </source>
</reference>
<organism evidence="4 5">
    <name type="scientific">Actinomadura rayongensis</name>
    <dbReference type="NCBI Taxonomy" id="1429076"/>
    <lineage>
        <taxon>Bacteria</taxon>
        <taxon>Bacillati</taxon>
        <taxon>Actinomycetota</taxon>
        <taxon>Actinomycetes</taxon>
        <taxon>Streptosporangiales</taxon>
        <taxon>Thermomonosporaceae</taxon>
        <taxon>Actinomadura</taxon>
    </lineage>
</organism>
<dbReference type="Proteomes" id="UP000431901">
    <property type="component" value="Unassembled WGS sequence"/>
</dbReference>
<sequence length="467" mass="49552">MRNAVVLGAACSVAAALVVGLGPSAAGTPGGASAALNPAARATVVAYRGVRVPVPAGWSVHRLDREPTRCVRYDVNAVYVGRSSSSAEPDCPARVIGGATALHVEPLDTAAERRRTPVRPDRLAHYAVRATPEHRTQVVLPEAGVTLSGVYGTDPASLQDAIRRTRLTPSWQPSPSPTTAPHGTPTAASSGKPAVTSSQKPVARPGVASGGKPAGAGGGGVQGGGAVKAVGEPVRESARPHWVRGRAFDTCAAPGLATMRAWRSAYRIANIYIGGVSRGCAQPHLTRGWVRNVRALGYRLIPTYVGPQAPCTRYRARFTRHDARAEGARAAADAVRRARALGIPAGSPIYADLEDYDSGNASCRAAALDFVESWTRALRTRHYVAGLYSSAASGIRDLGRAPRSRAKPPVVWFGHWDGRPSVYDSRYLNPAWWPPHRRIKQYRGSHRERHGGVALRVDSNAVDGRVY</sequence>
<dbReference type="RefSeq" id="WP_161101858.1">
    <property type="nucleotide sequence ID" value="NZ_JBHLYI010000005.1"/>
</dbReference>
<dbReference type="Gene3D" id="3.20.20.80">
    <property type="entry name" value="Glycosidases"/>
    <property type="match status" value="1"/>
</dbReference>
<proteinExistence type="predicted"/>
<accession>A0A6I4W2R7</accession>
<dbReference type="OrthoDB" id="5171321at2"/>
<feature type="chain" id="PRO_5038941254" evidence="2">
    <location>
        <begin position="27"/>
        <end position="467"/>
    </location>
</feature>
<evidence type="ECO:0000313" key="5">
    <source>
        <dbReference type="Proteomes" id="UP000431901"/>
    </source>
</evidence>
<dbReference type="SUPFAM" id="SSF51445">
    <property type="entry name" value="(Trans)glycosidases"/>
    <property type="match status" value="1"/>
</dbReference>
<dbReference type="AlphaFoldDB" id="A0A6I4W2R7"/>
<gene>
    <name evidence="4" type="ORF">GQ466_06815</name>
</gene>
<protein>
    <submittedName>
        <fullName evidence="4">DUF1906 domain-containing protein</fullName>
    </submittedName>
</protein>
<evidence type="ECO:0000313" key="4">
    <source>
        <dbReference type="EMBL" id="MXQ63741.1"/>
    </source>
</evidence>
<comment type="caution">
    <text evidence="4">The sequence shown here is derived from an EMBL/GenBank/DDBJ whole genome shotgun (WGS) entry which is preliminary data.</text>
</comment>
<feature type="region of interest" description="Disordered" evidence="1">
    <location>
        <begin position="167"/>
        <end position="227"/>
    </location>
</feature>
<feature type="signal peptide" evidence="2">
    <location>
        <begin position="1"/>
        <end position="26"/>
    </location>
</feature>
<evidence type="ECO:0000256" key="1">
    <source>
        <dbReference type="SAM" id="MobiDB-lite"/>
    </source>
</evidence>
<keyword evidence="5" id="KW-1185">Reference proteome</keyword>
<evidence type="ECO:0000256" key="2">
    <source>
        <dbReference type="SAM" id="SignalP"/>
    </source>
</evidence>
<keyword evidence="2" id="KW-0732">Signal</keyword>
<feature type="compositionally biased region" description="Low complexity" evidence="1">
    <location>
        <begin position="179"/>
        <end position="190"/>
    </location>
</feature>
<dbReference type="EMBL" id="WUTW01000001">
    <property type="protein sequence ID" value="MXQ63741.1"/>
    <property type="molecule type" value="Genomic_DNA"/>
</dbReference>